<dbReference type="Gene3D" id="3.20.20.70">
    <property type="entry name" value="Aldolase class I"/>
    <property type="match status" value="1"/>
</dbReference>
<keyword evidence="6" id="KW-1185">Reference proteome</keyword>
<dbReference type="CDD" id="cd02933">
    <property type="entry name" value="OYE_like_FMN"/>
    <property type="match status" value="1"/>
</dbReference>
<evidence type="ECO:0000256" key="3">
    <source>
        <dbReference type="ARBA" id="ARBA00023002"/>
    </source>
</evidence>
<dbReference type="Proteomes" id="UP000031675">
    <property type="component" value="Unassembled WGS sequence"/>
</dbReference>
<gene>
    <name evidence="5" type="ORF">LP52_24120</name>
</gene>
<evidence type="ECO:0000256" key="1">
    <source>
        <dbReference type="ARBA" id="ARBA00001917"/>
    </source>
</evidence>
<dbReference type="InterPro" id="IPR013785">
    <property type="entry name" value="Aldolase_TIM"/>
</dbReference>
<organism evidence="5 6">
    <name type="scientific">Streptomonospora alba</name>
    <dbReference type="NCBI Taxonomy" id="183763"/>
    <lineage>
        <taxon>Bacteria</taxon>
        <taxon>Bacillati</taxon>
        <taxon>Actinomycetota</taxon>
        <taxon>Actinomycetes</taxon>
        <taxon>Streptosporangiales</taxon>
        <taxon>Nocardiopsidaceae</taxon>
        <taxon>Streptomonospora</taxon>
    </lineage>
</organism>
<dbReference type="GO" id="GO:0010181">
    <property type="term" value="F:FMN binding"/>
    <property type="evidence" value="ECO:0007669"/>
    <property type="project" value="InterPro"/>
</dbReference>
<dbReference type="EMBL" id="JROO01000056">
    <property type="protein sequence ID" value="KIH96594.1"/>
    <property type="molecule type" value="Genomic_DNA"/>
</dbReference>
<proteinExistence type="inferred from homology"/>
<dbReference type="SUPFAM" id="SSF51395">
    <property type="entry name" value="FMN-linked oxidoreductases"/>
    <property type="match status" value="1"/>
</dbReference>
<dbReference type="OrthoDB" id="3169239at2"/>
<dbReference type="PANTHER" id="PTHR22893">
    <property type="entry name" value="NADH OXIDOREDUCTASE-RELATED"/>
    <property type="match status" value="1"/>
</dbReference>
<name>A0A0C2FBU7_9ACTN</name>
<comment type="caution">
    <text evidence="5">The sequence shown here is derived from an EMBL/GenBank/DDBJ whole genome shotgun (WGS) entry which is preliminary data.</text>
</comment>
<dbReference type="AlphaFoldDB" id="A0A0C2FBU7"/>
<comment type="cofactor">
    <cofactor evidence="1">
        <name>FMN</name>
        <dbReference type="ChEBI" id="CHEBI:58210"/>
    </cofactor>
</comment>
<dbReference type="PANTHER" id="PTHR22893:SF91">
    <property type="entry name" value="NADPH DEHYDROGENASE 2-RELATED"/>
    <property type="match status" value="1"/>
</dbReference>
<sequence>MRAAFTPTRVGRHRLENRIVMSPMTRSRAFGPELAPTDMMATYYAQRAGAGLIITEGTQPSAVGQGYPNTPGLHTGAQITGWRTVTDAVHAEGGTIYAQLMHTGRIGHPANYRTAHHPVGPSPVKAEGRIFTEEGLQDFVVPRELGAQEIGRTIRDFADAARNAVEAGFDGVEIHGANGYLIHQFLSTNANRRTDDWGASAPNRARFALEVVAAVAEAIGGDRTAIRISPANPFNDIEEEDFEETYSHLVEELNGIGPAYLHVLESRAPEFSRELRRAWNGAMILNPATPGARTAPEHLALVDEGVTDLVSFGQYFISNPDLPERLATGAELAEPDMSKAYGGDERGYTDYPTLAVGAVRT</sequence>
<accession>A0A0C2FBU7</accession>
<dbReference type="Pfam" id="PF00724">
    <property type="entry name" value="Oxidored_FMN"/>
    <property type="match status" value="1"/>
</dbReference>
<comment type="similarity">
    <text evidence="2">Belongs to the NADH:flavin oxidoreductase/NADH oxidase family.</text>
</comment>
<dbReference type="RefSeq" id="WP_040276700.1">
    <property type="nucleotide sequence ID" value="NZ_JROO01000056.1"/>
</dbReference>
<dbReference type="STRING" id="183763.LP52_24120"/>
<keyword evidence="3" id="KW-0560">Oxidoreductase</keyword>
<protein>
    <submittedName>
        <fullName evidence="5">1,2-oxophytodienoate reductase</fullName>
    </submittedName>
</protein>
<dbReference type="GO" id="GO:0016628">
    <property type="term" value="F:oxidoreductase activity, acting on the CH-CH group of donors, NAD or NADP as acceptor"/>
    <property type="evidence" value="ECO:0007669"/>
    <property type="project" value="UniProtKB-ARBA"/>
</dbReference>
<dbReference type="FunFam" id="3.20.20.70:FF:000059">
    <property type="entry name" value="N-ethylmaleimide reductase, FMN-linked"/>
    <property type="match status" value="1"/>
</dbReference>
<dbReference type="InterPro" id="IPR045247">
    <property type="entry name" value="Oye-like"/>
</dbReference>
<dbReference type="InterPro" id="IPR001155">
    <property type="entry name" value="OxRdtase_FMN_N"/>
</dbReference>
<evidence type="ECO:0000313" key="5">
    <source>
        <dbReference type="EMBL" id="KIH96594.1"/>
    </source>
</evidence>
<dbReference type="GO" id="GO:0005829">
    <property type="term" value="C:cytosol"/>
    <property type="evidence" value="ECO:0007669"/>
    <property type="project" value="TreeGrafter"/>
</dbReference>
<evidence type="ECO:0000259" key="4">
    <source>
        <dbReference type="Pfam" id="PF00724"/>
    </source>
</evidence>
<evidence type="ECO:0000313" key="6">
    <source>
        <dbReference type="Proteomes" id="UP000031675"/>
    </source>
</evidence>
<feature type="domain" description="NADH:flavin oxidoreductase/NADH oxidase N-terminal" evidence="4">
    <location>
        <begin position="5"/>
        <end position="331"/>
    </location>
</feature>
<reference evidence="6" key="1">
    <citation type="journal article" date="2015" name="Chem. Biol.">
        <title>Structure, bioactivity, and resistance mechanism of streptomonomicin, an unusual lasso Peptide from an understudied halophilic actinomycete.</title>
        <authorList>
            <person name="Metelev M."/>
            <person name="Tietz J.I."/>
            <person name="Melby J.O."/>
            <person name="Blair P.M."/>
            <person name="Zhu L."/>
            <person name="Livnat I."/>
            <person name="Severinov K."/>
            <person name="Mitchell D.A."/>
        </authorList>
    </citation>
    <scope>NUCLEOTIDE SEQUENCE [LARGE SCALE GENOMIC DNA]</scope>
    <source>
        <strain evidence="6">YIM 90003</strain>
    </source>
</reference>
<evidence type="ECO:0000256" key="2">
    <source>
        <dbReference type="ARBA" id="ARBA00005979"/>
    </source>
</evidence>